<evidence type="ECO:0000313" key="2">
    <source>
        <dbReference type="EMBL" id="QDT21941.1"/>
    </source>
</evidence>
<dbReference type="AlphaFoldDB" id="A0A517PRE4"/>
<dbReference type="PANTHER" id="PTHR43312:SF1">
    <property type="entry name" value="NADP-DEPENDENT OXIDOREDUCTASE DOMAIN-CONTAINING PROTEIN"/>
    <property type="match status" value="1"/>
</dbReference>
<evidence type="ECO:0000313" key="3">
    <source>
        <dbReference type="Proteomes" id="UP000320421"/>
    </source>
</evidence>
<dbReference type="GO" id="GO:0016491">
    <property type="term" value="F:oxidoreductase activity"/>
    <property type="evidence" value="ECO:0007669"/>
    <property type="project" value="UniProtKB-KW"/>
</dbReference>
<dbReference type="SUPFAM" id="SSF51430">
    <property type="entry name" value="NAD(P)-linked oxidoreductase"/>
    <property type="match status" value="1"/>
</dbReference>
<reference evidence="2 3" key="1">
    <citation type="submission" date="2019-02" db="EMBL/GenBank/DDBJ databases">
        <title>Deep-cultivation of Planctomycetes and their phenomic and genomic characterization uncovers novel biology.</title>
        <authorList>
            <person name="Wiegand S."/>
            <person name="Jogler M."/>
            <person name="Boedeker C."/>
            <person name="Pinto D."/>
            <person name="Vollmers J."/>
            <person name="Rivas-Marin E."/>
            <person name="Kohn T."/>
            <person name="Peeters S.H."/>
            <person name="Heuer A."/>
            <person name="Rast P."/>
            <person name="Oberbeckmann S."/>
            <person name="Bunk B."/>
            <person name="Jeske O."/>
            <person name="Meyerdierks A."/>
            <person name="Storesund J.E."/>
            <person name="Kallscheuer N."/>
            <person name="Luecker S."/>
            <person name="Lage O.M."/>
            <person name="Pohl T."/>
            <person name="Merkel B.J."/>
            <person name="Hornburger P."/>
            <person name="Mueller R.-W."/>
            <person name="Bruemmer F."/>
            <person name="Labrenz M."/>
            <person name="Spormann A.M."/>
            <person name="Op den Camp H."/>
            <person name="Overmann J."/>
            <person name="Amann R."/>
            <person name="Jetten M.S.M."/>
            <person name="Mascher T."/>
            <person name="Medema M.H."/>
            <person name="Devos D.P."/>
            <person name="Kaster A.-K."/>
            <person name="Ovreas L."/>
            <person name="Rohde M."/>
            <person name="Galperin M.Y."/>
            <person name="Jogler C."/>
        </authorList>
    </citation>
    <scope>NUCLEOTIDE SEQUENCE [LARGE SCALE GENOMIC DNA]</scope>
    <source>
        <strain evidence="2 3">HG66A1</strain>
    </source>
</reference>
<name>A0A517PRE4_9PLAN</name>
<gene>
    <name evidence="2" type="primary">gpr_2</name>
    <name evidence="2" type="ORF">HG66A1_37460</name>
</gene>
<keyword evidence="3" id="KW-1185">Reference proteome</keyword>
<dbReference type="InterPro" id="IPR023210">
    <property type="entry name" value="NADP_OxRdtase_dom"/>
</dbReference>
<dbReference type="InterPro" id="IPR053135">
    <property type="entry name" value="AKR2_Oxidoreductase"/>
</dbReference>
<evidence type="ECO:0000259" key="1">
    <source>
        <dbReference type="Pfam" id="PF00248"/>
    </source>
</evidence>
<organism evidence="2 3">
    <name type="scientific">Gimesia chilikensis</name>
    <dbReference type="NCBI Taxonomy" id="2605989"/>
    <lineage>
        <taxon>Bacteria</taxon>
        <taxon>Pseudomonadati</taxon>
        <taxon>Planctomycetota</taxon>
        <taxon>Planctomycetia</taxon>
        <taxon>Planctomycetales</taxon>
        <taxon>Planctomycetaceae</taxon>
        <taxon>Gimesia</taxon>
    </lineage>
</organism>
<dbReference type="Pfam" id="PF00248">
    <property type="entry name" value="Aldo_ket_red"/>
    <property type="match status" value="1"/>
</dbReference>
<dbReference type="EMBL" id="CP036266">
    <property type="protein sequence ID" value="QDT21941.1"/>
    <property type="molecule type" value="Genomic_DNA"/>
</dbReference>
<sequence>MKFRKLGNTDITVSEISLGCSGFWGNARFPERQAADIIHTAFDAGVNFFDTGHNYCHFHAEPRLGRILKPLFAQHDRSQFVLSTKAGTIVPSAPLVFRNRPCKDFSPDYIEATCAKSIQNLNCDYLDIFQLHGITQDQITPALIDRLSNMKERGMFRCLGVNSHSAADLLYIADHPDLFDMVLLDFNVLQLDREPVIRKLAEAGIGVVAGTVLAQGHLVAGKIGSFKSTADLWYLARALLKSTGRQFSRNAQPMREALATVENLTPAQAAFAYVLANQDISSCVFGTTKIKNLSEILAASDQSLSAEVRAAIRNTFEQIPEKISA</sequence>
<dbReference type="EC" id="1.1.1.-" evidence="2"/>
<dbReference type="Gene3D" id="3.20.20.100">
    <property type="entry name" value="NADP-dependent oxidoreductase domain"/>
    <property type="match status" value="1"/>
</dbReference>
<dbReference type="PANTHER" id="PTHR43312">
    <property type="entry name" value="D-THREO-ALDOSE 1-DEHYDROGENASE"/>
    <property type="match status" value="1"/>
</dbReference>
<dbReference type="InterPro" id="IPR036812">
    <property type="entry name" value="NAD(P)_OxRdtase_dom_sf"/>
</dbReference>
<proteinExistence type="predicted"/>
<keyword evidence="2" id="KW-0560">Oxidoreductase</keyword>
<feature type="domain" description="NADP-dependent oxidoreductase" evidence="1">
    <location>
        <begin position="16"/>
        <end position="313"/>
    </location>
</feature>
<accession>A0A517PRE4</accession>
<protein>
    <submittedName>
        <fullName evidence="2">L-glyceraldehyde 3-phosphate reductase</fullName>
        <ecNumber evidence="2">1.1.1.-</ecNumber>
    </submittedName>
</protein>
<dbReference type="Proteomes" id="UP000320421">
    <property type="component" value="Chromosome"/>
</dbReference>
<dbReference type="CDD" id="cd19095">
    <property type="entry name" value="AKR_PA4992-like"/>
    <property type="match status" value="1"/>
</dbReference>